<accession>L1J2U3</accession>
<keyword evidence="2" id="KW-0805">Transcription regulation</keyword>
<dbReference type="HOGENOM" id="CLU_1226815_0_0_1"/>
<protein>
    <recommendedName>
        <fullName evidence="8">RWP-RK domain-containing protein</fullName>
    </recommendedName>
</protein>
<dbReference type="GO" id="GO:0003677">
    <property type="term" value="F:DNA binding"/>
    <property type="evidence" value="ECO:0007669"/>
    <property type="project" value="UniProtKB-KW"/>
</dbReference>
<dbReference type="Pfam" id="PF02042">
    <property type="entry name" value="RWP-RK"/>
    <property type="match status" value="1"/>
</dbReference>
<dbReference type="KEGG" id="gtt:GUITHDRAFT_111432"/>
<feature type="domain" description="RWP-RK" evidence="8">
    <location>
        <begin position="35"/>
        <end position="133"/>
    </location>
</feature>
<evidence type="ECO:0000256" key="3">
    <source>
        <dbReference type="ARBA" id="ARBA00023054"/>
    </source>
</evidence>
<evidence type="ECO:0000313" key="9">
    <source>
        <dbReference type="EMBL" id="EKX42459.1"/>
    </source>
</evidence>
<evidence type="ECO:0000313" key="11">
    <source>
        <dbReference type="Proteomes" id="UP000011087"/>
    </source>
</evidence>
<comment type="function">
    <text evidence="1">Putative transcription factor.</text>
</comment>
<evidence type="ECO:0000256" key="4">
    <source>
        <dbReference type="ARBA" id="ARBA00023125"/>
    </source>
</evidence>
<evidence type="ECO:0000256" key="7">
    <source>
        <dbReference type="SAM" id="MobiDB-lite"/>
    </source>
</evidence>
<dbReference type="GO" id="GO:0003700">
    <property type="term" value="F:DNA-binding transcription factor activity"/>
    <property type="evidence" value="ECO:0007669"/>
    <property type="project" value="InterPro"/>
</dbReference>
<keyword evidence="4" id="KW-0238">DNA-binding</keyword>
<dbReference type="AlphaFoldDB" id="L1J2U3"/>
<proteinExistence type="predicted"/>
<reference evidence="9 11" key="1">
    <citation type="journal article" date="2012" name="Nature">
        <title>Algal genomes reveal evolutionary mosaicism and the fate of nucleomorphs.</title>
        <authorList>
            <consortium name="DOE Joint Genome Institute"/>
            <person name="Curtis B.A."/>
            <person name="Tanifuji G."/>
            <person name="Burki F."/>
            <person name="Gruber A."/>
            <person name="Irimia M."/>
            <person name="Maruyama S."/>
            <person name="Arias M.C."/>
            <person name="Ball S.G."/>
            <person name="Gile G.H."/>
            <person name="Hirakawa Y."/>
            <person name="Hopkins J.F."/>
            <person name="Kuo A."/>
            <person name="Rensing S.A."/>
            <person name="Schmutz J."/>
            <person name="Symeonidi A."/>
            <person name="Elias M."/>
            <person name="Eveleigh R.J."/>
            <person name="Herman E.K."/>
            <person name="Klute M.J."/>
            <person name="Nakayama T."/>
            <person name="Obornik M."/>
            <person name="Reyes-Prieto A."/>
            <person name="Armbrust E.V."/>
            <person name="Aves S.J."/>
            <person name="Beiko R.G."/>
            <person name="Coutinho P."/>
            <person name="Dacks J.B."/>
            <person name="Durnford D.G."/>
            <person name="Fast N.M."/>
            <person name="Green B.R."/>
            <person name="Grisdale C.J."/>
            <person name="Hempel F."/>
            <person name="Henrissat B."/>
            <person name="Hoppner M.P."/>
            <person name="Ishida K."/>
            <person name="Kim E."/>
            <person name="Koreny L."/>
            <person name="Kroth P.G."/>
            <person name="Liu Y."/>
            <person name="Malik S.B."/>
            <person name="Maier U.G."/>
            <person name="McRose D."/>
            <person name="Mock T."/>
            <person name="Neilson J.A."/>
            <person name="Onodera N.T."/>
            <person name="Poole A.M."/>
            <person name="Pritham E.J."/>
            <person name="Richards T.A."/>
            <person name="Rocap G."/>
            <person name="Roy S.W."/>
            <person name="Sarai C."/>
            <person name="Schaack S."/>
            <person name="Shirato S."/>
            <person name="Slamovits C.H."/>
            <person name="Spencer D.F."/>
            <person name="Suzuki S."/>
            <person name="Worden A.Z."/>
            <person name="Zauner S."/>
            <person name="Barry K."/>
            <person name="Bell C."/>
            <person name="Bharti A.K."/>
            <person name="Crow J.A."/>
            <person name="Grimwood J."/>
            <person name="Kramer R."/>
            <person name="Lindquist E."/>
            <person name="Lucas S."/>
            <person name="Salamov A."/>
            <person name="McFadden G.I."/>
            <person name="Lane C.E."/>
            <person name="Keeling P.J."/>
            <person name="Gray M.W."/>
            <person name="Grigoriev I.V."/>
            <person name="Archibald J.M."/>
        </authorList>
    </citation>
    <scope>NUCLEOTIDE SEQUENCE</scope>
    <source>
        <strain evidence="9 11">CCMP2712</strain>
    </source>
</reference>
<evidence type="ECO:0000313" key="10">
    <source>
        <dbReference type="EnsemblProtists" id="EKX42459"/>
    </source>
</evidence>
<evidence type="ECO:0000259" key="8">
    <source>
        <dbReference type="PROSITE" id="PS51519"/>
    </source>
</evidence>
<evidence type="ECO:0000256" key="1">
    <source>
        <dbReference type="ARBA" id="ARBA00004049"/>
    </source>
</evidence>
<dbReference type="Proteomes" id="UP000011087">
    <property type="component" value="Unassembled WGS sequence"/>
</dbReference>
<evidence type="ECO:0000256" key="2">
    <source>
        <dbReference type="ARBA" id="ARBA00023015"/>
    </source>
</evidence>
<keyword evidence="11" id="KW-1185">Reference proteome</keyword>
<feature type="region of interest" description="Disordered" evidence="7">
    <location>
        <begin position="1"/>
        <end position="34"/>
    </location>
</feature>
<dbReference type="InterPro" id="IPR044607">
    <property type="entry name" value="RKD-like"/>
</dbReference>
<organism evidence="9">
    <name type="scientific">Guillardia theta (strain CCMP2712)</name>
    <name type="common">Cryptophyte</name>
    <dbReference type="NCBI Taxonomy" id="905079"/>
    <lineage>
        <taxon>Eukaryota</taxon>
        <taxon>Cryptophyceae</taxon>
        <taxon>Pyrenomonadales</taxon>
        <taxon>Geminigeraceae</taxon>
        <taxon>Guillardia</taxon>
    </lineage>
</organism>
<sequence>MQADSMTASMVKPEAGEMKPEAGETSTGSARASASMAMVCPRKRKDCTERWDEPVLLTRELLESYFDWPLAAVSKDLGICQTSIKKACRKLGIAKWPFKSPNPGPKRKHTRVSCNAQATCSFQPVKIEDEEHLQFVESSIFTQDEHEQAGHDEFYALDKYCARPLLQQTEAVPLTLLLPQAPGELTQHSSGGWMNDMEPENCWKPIDNETEAIVSLGELLFVSSGF</sequence>
<reference evidence="11" key="2">
    <citation type="submission" date="2012-11" db="EMBL/GenBank/DDBJ databases">
        <authorList>
            <person name="Kuo A."/>
            <person name="Curtis B.A."/>
            <person name="Tanifuji G."/>
            <person name="Burki F."/>
            <person name="Gruber A."/>
            <person name="Irimia M."/>
            <person name="Maruyama S."/>
            <person name="Arias M.C."/>
            <person name="Ball S.G."/>
            <person name="Gile G.H."/>
            <person name="Hirakawa Y."/>
            <person name="Hopkins J.F."/>
            <person name="Rensing S.A."/>
            <person name="Schmutz J."/>
            <person name="Symeonidi A."/>
            <person name="Elias M."/>
            <person name="Eveleigh R.J."/>
            <person name="Herman E.K."/>
            <person name="Klute M.J."/>
            <person name="Nakayama T."/>
            <person name="Obornik M."/>
            <person name="Reyes-Prieto A."/>
            <person name="Armbrust E.V."/>
            <person name="Aves S.J."/>
            <person name="Beiko R.G."/>
            <person name="Coutinho P."/>
            <person name="Dacks J.B."/>
            <person name="Durnford D.G."/>
            <person name="Fast N.M."/>
            <person name="Green B.R."/>
            <person name="Grisdale C."/>
            <person name="Hempe F."/>
            <person name="Henrissat B."/>
            <person name="Hoppner M.P."/>
            <person name="Ishida K.-I."/>
            <person name="Kim E."/>
            <person name="Koreny L."/>
            <person name="Kroth P.G."/>
            <person name="Liu Y."/>
            <person name="Malik S.-B."/>
            <person name="Maier U.G."/>
            <person name="McRose D."/>
            <person name="Mock T."/>
            <person name="Neilson J.A."/>
            <person name="Onodera N.T."/>
            <person name="Poole A.M."/>
            <person name="Pritham E.J."/>
            <person name="Richards T.A."/>
            <person name="Rocap G."/>
            <person name="Roy S.W."/>
            <person name="Sarai C."/>
            <person name="Schaack S."/>
            <person name="Shirato S."/>
            <person name="Slamovits C.H."/>
            <person name="Spencer D.F."/>
            <person name="Suzuki S."/>
            <person name="Worden A.Z."/>
            <person name="Zauner S."/>
            <person name="Barry K."/>
            <person name="Bell C."/>
            <person name="Bharti A.K."/>
            <person name="Crow J.A."/>
            <person name="Grimwood J."/>
            <person name="Kramer R."/>
            <person name="Lindquist E."/>
            <person name="Lucas S."/>
            <person name="Salamov A."/>
            <person name="McFadden G.I."/>
            <person name="Lane C.E."/>
            <person name="Keeling P.J."/>
            <person name="Gray M.W."/>
            <person name="Grigoriev I.V."/>
            <person name="Archibald J.M."/>
        </authorList>
    </citation>
    <scope>NUCLEOTIDE SEQUENCE</scope>
    <source>
        <strain evidence="11">CCMP2712</strain>
    </source>
</reference>
<keyword evidence="3" id="KW-0175">Coiled coil</keyword>
<dbReference type="EnsemblProtists" id="EKX42459">
    <property type="protein sequence ID" value="EKX42459"/>
    <property type="gene ID" value="GUITHDRAFT_111432"/>
</dbReference>
<dbReference type="InterPro" id="IPR003035">
    <property type="entry name" value="RWP-RK_dom"/>
</dbReference>
<dbReference type="PANTHER" id="PTHR46373">
    <property type="entry name" value="PROTEIN RKD4"/>
    <property type="match status" value="1"/>
</dbReference>
<keyword evidence="5" id="KW-0804">Transcription</keyword>
<dbReference type="PaxDb" id="55529-EKX42459"/>
<dbReference type="EMBL" id="JH993016">
    <property type="protein sequence ID" value="EKX42459.1"/>
    <property type="molecule type" value="Genomic_DNA"/>
</dbReference>
<dbReference type="OrthoDB" id="1747617at2759"/>
<dbReference type="PROSITE" id="PS51519">
    <property type="entry name" value="RWP_RK"/>
    <property type="match status" value="1"/>
</dbReference>
<dbReference type="GeneID" id="17299187"/>
<dbReference type="PANTHER" id="PTHR46373:SF2">
    <property type="entry name" value="RWP-RK DOMAIN-CONTAINING PROTEIN"/>
    <property type="match status" value="1"/>
</dbReference>
<name>L1J2U3_GUITC</name>
<gene>
    <name evidence="9" type="ORF">GUITHDRAFT_111432</name>
</gene>
<reference evidence="10" key="3">
    <citation type="submission" date="2015-06" db="UniProtKB">
        <authorList>
            <consortium name="EnsemblProtists"/>
        </authorList>
    </citation>
    <scope>IDENTIFICATION</scope>
</reference>
<evidence type="ECO:0000256" key="5">
    <source>
        <dbReference type="ARBA" id="ARBA00023163"/>
    </source>
</evidence>
<keyword evidence="6" id="KW-0539">Nucleus</keyword>
<dbReference type="RefSeq" id="XP_005829439.1">
    <property type="nucleotide sequence ID" value="XM_005829382.1"/>
</dbReference>
<evidence type="ECO:0000256" key="6">
    <source>
        <dbReference type="ARBA" id="ARBA00023242"/>
    </source>
</evidence>